<dbReference type="Gene3D" id="3.40.50.2000">
    <property type="entry name" value="Glycogen Phosphorylase B"/>
    <property type="match status" value="2"/>
</dbReference>
<evidence type="ECO:0000313" key="4">
    <source>
        <dbReference type="Proteomes" id="UP001204953"/>
    </source>
</evidence>
<keyword evidence="1" id="KW-0808">Transferase</keyword>
<accession>A0AAE3GR32</accession>
<proteinExistence type="predicted"/>
<dbReference type="InterPro" id="IPR001296">
    <property type="entry name" value="Glyco_trans_1"/>
</dbReference>
<sequence length="397" mass="45049">MKIGYLHISTSKERESGITRYSRLLASEAHQRSNLSIMEANVILTENKKHNQILLGKAAKELDRTDIIHLHYSKYLWGGGWKQLFYLKSFISQCSVPIVATFHDMYPAIYPSNNLLTAFNQQYQQQVRSQSHPLKRVVNAARGTWYSYLADRKTLLWLSKQLRGILISTEEEKQRIIHLIDPKKLTKIPLFVEEPAFKISRLEARSSLGLEDYKVVTLQGFIYDNKGHQLLIEAIPKLPPEVKVIFAGGIAPNNQGLLSYLLKIAEKKGVAQRLHITGYLSEEDLLRYLVASDLAVCPFKLFSASASLSTWISVARPILASDLPQIAEYNQIEPGAIHTFNPYTAEELAKAILKLLPICSDQEDPAVVRLQKKLSMSIIFNDHLKFYQDAAKKEKSS</sequence>
<dbReference type="EMBL" id="JAMZMM010000048">
    <property type="protein sequence ID" value="MCP2728303.1"/>
    <property type="molecule type" value="Genomic_DNA"/>
</dbReference>
<gene>
    <name evidence="3" type="ORF">NJ959_07415</name>
</gene>
<dbReference type="Pfam" id="PF00534">
    <property type="entry name" value="Glycos_transf_1"/>
    <property type="match status" value="1"/>
</dbReference>
<feature type="domain" description="Glycosyl transferase family 1" evidence="2">
    <location>
        <begin position="204"/>
        <end position="356"/>
    </location>
</feature>
<dbReference type="AlphaFoldDB" id="A0AAE3GR32"/>
<reference evidence="3" key="1">
    <citation type="submission" date="2022-06" db="EMBL/GenBank/DDBJ databases">
        <title>New cyanobacteria of genus Symplocastrum in benthos of Lake Baikal.</title>
        <authorList>
            <person name="Sorokovikova E."/>
            <person name="Tikhonova I."/>
            <person name="Krasnopeev A."/>
            <person name="Evseev P."/>
            <person name="Gladkikh A."/>
            <person name="Belykh O."/>
        </authorList>
    </citation>
    <scope>NUCLEOTIDE SEQUENCE</scope>
    <source>
        <strain evidence="3">BBK-W-15</strain>
    </source>
</reference>
<keyword evidence="4" id="KW-1185">Reference proteome</keyword>
<protein>
    <submittedName>
        <fullName evidence="3">Glycosyltransferase</fullName>
    </submittedName>
</protein>
<dbReference type="PANTHER" id="PTHR46401:SF2">
    <property type="entry name" value="GLYCOSYLTRANSFERASE WBBK-RELATED"/>
    <property type="match status" value="1"/>
</dbReference>
<dbReference type="RefSeq" id="WP_254011101.1">
    <property type="nucleotide sequence ID" value="NZ_JAMZMM010000048.1"/>
</dbReference>
<organism evidence="3 4">
    <name type="scientific">Limnofasciculus baicalensis BBK-W-15</name>
    <dbReference type="NCBI Taxonomy" id="2699891"/>
    <lineage>
        <taxon>Bacteria</taxon>
        <taxon>Bacillati</taxon>
        <taxon>Cyanobacteriota</taxon>
        <taxon>Cyanophyceae</taxon>
        <taxon>Coleofasciculales</taxon>
        <taxon>Coleofasciculaceae</taxon>
        <taxon>Limnofasciculus</taxon>
        <taxon>Limnofasciculus baicalensis</taxon>
    </lineage>
</organism>
<evidence type="ECO:0000313" key="3">
    <source>
        <dbReference type="EMBL" id="MCP2728303.1"/>
    </source>
</evidence>
<dbReference type="SUPFAM" id="SSF53756">
    <property type="entry name" value="UDP-Glycosyltransferase/glycogen phosphorylase"/>
    <property type="match status" value="1"/>
</dbReference>
<name>A0AAE3GR32_9CYAN</name>
<dbReference type="GO" id="GO:0009103">
    <property type="term" value="P:lipopolysaccharide biosynthetic process"/>
    <property type="evidence" value="ECO:0007669"/>
    <property type="project" value="TreeGrafter"/>
</dbReference>
<evidence type="ECO:0000256" key="1">
    <source>
        <dbReference type="ARBA" id="ARBA00022679"/>
    </source>
</evidence>
<dbReference type="PANTHER" id="PTHR46401">
    <property type="entry name" value="GLYCOSYLTRANSFERASE WBBK-RELATED"/>
    <property type="match status" value="1"/>
</dbReference>
<dbReference type="Proteomes" id="UP001204953">
    <property type="component" value="Unassembled WGS sequence"/>
</dbReference>
<evidence type="ECO:0000259" key="2">
    <source>
        <dbReference type="Pfam" id="PF00534"/>
    </source>
</evidence>
<dbReference type="GO" id="GO:0016757">
    <property type="term" value="F:glycosyltransferase activity"/>
    <property type="evidence" value="ECO:0007669"/>
    <property type="project" value="TreeGrafter"/>
</dbReference>
<comment type="caution">
    <text evidence="3">The sequence shown here is derived from an EMBL/GenBank/DDBJ whole genome shotgun (WGS) entry which is preliminary data.</text>
</comment>